<dbReference type="EMBL" id="DWYZ01000056">
    <property type="protein sequence ID" value="HJB27622.1"/>
    <property type="molecule type" value="Genomic_DNA"/>
</dbReference>
<evidence type="ECO:0000313" key="2">
    <source>
        <dbReference type="Proteomes" id="UP000823842"/>
    </source>
</evidence>
<reference evidence="1" key="2">
    <citation type="submission" date="2021-04" db="EMBL/GenBank/DDBJ databases">
        <authorList>
            <person name="Gilroy R."/>
        </authorList>
    </citation>
    <scope>NUCLEOTIDE SEQUENCE</scope>
    <source>
        <strain evidence="1">ChiSjej1B19-5720</strain>
    </source>
</reference>
<dbReference type="AlphaFoldDB" id="A0A9D2LQN3"/>
<evidence type="ECO:0000313" key="1">
    <source>
        <dbReference type="EMBL" id="HJB27622.1"/>
    </source>
</evidence>
<organism evidence="1 2">
    <name type="scientific">Candidatus Blautia faecavium</name>
    <dbReference type="NCBI Taxonomy" id="2838487"/>
    <lineage>
        <taxon>Bacteria</taxon>
        <taxon>Bacillati</taxon>
        <taxon>Bacillota</taxon>
        <taxon>Clostridia</taxon>
        <taxon>Lachnospirales</taxon>
        <taxon>Lachnospiraceae</taxon>
        <taxon>Blautia</taxon>
    </lineage>
</organism>
<comment type="caution">
    <text evidence="1">The sequence shown here is derived from an EMBL/GenBank/DDBJ whole genome shotgun (WGS) entry which is preliminary data.</text>
</comment>
<reference evidence="1" key="1">
    <citation type="journal article" date="2021" name="PeerJ">
        <title>Extensive microbial diversity within the chicken gut microbiome revealed by metagenomics and culture.</title>
        <authorList>
            <person name="Gilroy R."/>
            <person name="Ravi A."/>
            <person name="Getino M."/>
            <person name="Pursley I."/>
            <person name="Horton D.L."/>
            <person name="Alikhan N.F."/>
            <person name="Baker D."/>
            <person name="Gharbi K."/>
            <person name="Hall N."/>
            <person name="Watson M."/>
            <person name="Adriaenssens E.M."/>
            <person name="Foster-Nyarko E."/>
            <person name="Jarju S."/>
            <person name="Secka A."/>
            <person name="Antonio M."/>
            <person name="Oren A."/>
            <person name="Chaudhuri R.R."/>
            <person name="La Ragione R."/>
            <person name="Hildebrand F."/>
            <person name="Pallen M.J."/>
        </authorList>
    </citation>
    <scope>NUCLEOTIDE SEQUENCE</scope>
    <source>
        <strain evidence="1">ChiSjej1B19-5720</strain>
    </source>
</reference>
<dbReference type="Proteomes" id="UP000823842">
    <property type="component" value="Unassembled WGS sequence"/>
</dbReference>
<evidence type="ECO:0008006" key="3">
    <source>
        <dbReference type="Google" id="ProtNLM"/>
    </source>
</evidence>
<protein>
    <recommendedName>
        <fullName evidence="3">Transposase (putative) YhgA-like domain-containing protein</fullName>
    </recommendedName>
</protein>
<accession>A0A9D2LQN3</accession>
<name>A0A9D2LQN3_9FIRM</name>
<sequence>MQEQNRSSWEYFKTKERFADLLNGYVYHGIQEIREEDITELDPVIMRMGERGRMVCGSVNIVDLMRKVRVNCRIVLVAVQNQAESHYAMPVRVMNTDAANYYNQWKELEKAHRKAGDLKNSAEFLSGMKEGEGLNPVFTMVVYTGHEPWKGAKTLKGLLNLSGLDEAMQSMIADYPINLLEVRSWPDLEWFHSDIREVFGFLKYAEDKSKLKNYIEENRKQFSALEEDAYRFITAMSSTKELEALKPFIRTEGGKYNMCKAIEDMVQEGRQEGKQEGKQEQAMHTAYRMREKGYSDAAIAELLEVGGQVVQKWFAEANKV</sequence>
<gene>
    <name evidence="1" type="ORF">IAA06_02375</name>
</gene>
<proteinExistence type="predicted"/>